<dbReference type="GeneID" id="34555644"/>
<comment type="caution">
    <text evidence="2">The sequence shown here is derived from an EMBL/GenBank/DDBJ whole genome shotgun (WGS) entry which is preliminary data.</text>
</comment>
<evidence type="ECO:0000256" key="1">
    <source>
        <dbReference type="SAM" id="MobiDB-lite"/>
    </source>
</evidence>
<dbReference type="RefSeq" id="XP_022479346.1">
    <property type="nucleotide sequence ID" value="XM_022614134.1"/>
</dbReference>
<dbReference type="OrthoDB" id="5226586at2759"/>
<proteinExistence type="predicted"/>
<reference evidence="2 3" key="1">
    <citation type="submission" date="2016-09" db="EMBL/GenBank/DDBJ databases">
        <authorList>
            <person name="Capua I."/>
            <person name="De Benedictis P."/>
            <person name="Joannis T."/>
            <person name="Lombin L.H."/>
            <person name="Cattoli G."/>
        </authorList>
    </citation>
    <scope>NUCLEOTIDE SEQUENCE [LARGE SCALE GENOMIC DNA]</scope>
    <source>
        <strain evidence="2 3">IMI 309357</strain>
    </source>
</reference>
<sequence length="341" mass="37842">MNQYVEAPVFIPSNSKIQDSTTTTGSSEDLASSNSPSLPCRRESRMLYNAAAPSPLRPALRLGCQSPRASINSATNPNSGWSTLASPHSFEQLYTEKPYLTASLSKQGEREIELMRRLSVFQEKVDGSLPSDERRRARKNTTLLKSKIFEATAQKKAILMRLGDIYVELQSRETWMQIQNELYERRCSWWSIYSPSTTTTCATTPSDVTSMIPTPLDAASSIFFPAGCHPVYNTWDVVAPRFEEGQGYQVYDTVPAELWTDCGETSEVPVGHLGNHGLQFEYEAVVDESRQDANKVQDPSSGGDIPLLTPNRRKSLPSLKSLWPGLGELRRPSGKADEPAS</sequence>
<evidence type="ECO:0000313" key="2">
    <source>
        <dbReference type="EMBL" id="OHF02204.1"/>
    </source>
</evidence>
<protein>
    <submittedName>
        <fullName evidence="2">Uncharacterized protein</fullName>
    </submittedName>
</protein>
<dbReference type="EMBL" id="MJBS01000014">
    <property type="protein sequence ID" value="OHF02204.1"/>
    <property type="molecule type" value="Genomic_DNA"/>
</dbReference>
<feature type="region of interest" description="Disordered" evidence="1">
    <location>
        <begin position="15"/>
        <end position="39"/>
    </location>
</feature>
<name>A0A1G4BLB6_9PEZI</name>
<gene>
    <name evidence="2" type="ORF">CORC01_02484</name>
</gene>
<feature type="compositionally biased region" description="Basic and acidic residues" evidence="1">
    <location>
        <begin position="328"/>
        <end position="341"/>
    </location>
</feature>
<keyword evidence="3" id="KW-1185">Reference proteome</keyword>
<evidence type="ECO:0000313" key="3">
    <source>
        <dbReference type="Proteomes" id="UP000176998"/>
    </source>
</evidence>
<feature type="region of interest" description="Disordered" evidence="1">
    <location>
        <begin position="289"/>
        <end position="341"/>
    </location>
</feature>
<organism evidence="2 3">
    <name type="scientific">Colletotrichum orchidophilum</name>
    <dbReference type="NCBI Taxonomy" id="1209926"/>
    <lineage>
        <taxon>Eukaryota</taxon>
        <taxon>Fungi</taxon>
        <taxon>Dikarya</taxon>
        <taxon>Ascomycota</taxon>
        <taxon>Pezizomycotina</taxon>
        <taxon>Sordariomycetes</taxon>
        <taxon>Hypocreomycetidae</taxon>
        <taxon>Glomerellales</taxon>
        <taxon>Glomerellaceae</taxon>
        <taxon>Colletotrichum</taxon>
    </lineage>
</organism>
<dbReference type="Proteomes" id="UP000176998">
    <property type="component" value="Unassembled WGS sequence"/>
</dbReference>
<dbReference type="AlphaFoldDB" id="A0A1G4BLB6"/>
<accession>A0A1G4BLB6</accession>
<feature type="compositionally biased region" description="Polar residues" evidence="1">
    <location>
        <begin position="15"/>
        <end position="37"/>
    </location>
</feature>